<keyword evidence="5" id="KW-1185">Reference proteome</keyword>
<dbReference type="InterPro" id="IPR011032">
    <property type="entry name" value="GroES-like_sf"/>
</dbReference>
<dbReference type="Gene3D" id="3.40.50.720">
    <property type="entry name" value="NAD(P)-binding Rossmann-like Domain"/>
    <property type="match status" value="1"/>
</dbReference>
<keyword evidence="2" id="KW-0560">Oxidoreductase</keyword>
<dbReference type="EMBL" id="RJKX01000014">
    <property type="protein sequence ID" value="ROP91269.1"/>
    <property type="molecule type" value="Genomic_DNA"/>
</dbReference>
<evidence type="ECO:0000313" key="4">
    <source>
        <dbReference type="EMBL" id="ROP91269.1"/>
    </source>
</evidence>
<dbReference type="Proteomes" id="UP000278222">
    <property type="component" value="Unassembled WGS sequence"/>
</dbReference>
<dbReference type="InterPro" id="IPR013154">
    <property type="entry name" value="ADH-like_N"/>
</dbReference>
<dbReference type="OrthoDB" id="9780520at2"/>
<keyword evidence="1" id="KW-0521">NADP</keyword>
<reference evidence="4 5" key="1">
    <citation type="submission" date="2018-11" db="EMBL/GenBank/DDBJ databases">
        <title>Genomic Encyclopedia of Type Strains, Phase IV (KMG-IV): sequencing the most valuable type-strain genomes for metagenomic binning, comparative biology and taxonomic classification.</title>
        <authorList>
            <person name="Goeker M."/>
        </authorList>
    </citation>
    <scope>NUCLEOTIDE SEQUENCE [LARGE SCALE GENOMIC DNA]</scope>
    <source>
        <strain evidence="4 5">DSM 5900</strain>
    </source>
</reference>
<dbReference type="AlphaFoldDB" id="A0A3N1LKK4"/>
<dbReference type="GO" id="GO:0070402">
    <property type="term" value="F:NADPH binding"/>
    <property type="evidence" value="ECO:0007669"/>
    <property type="project" value="TreeGrafter"/>
</dbReference>
<organism evidence="4 5">
    <name type="scientific">Stella humosa</name>
    <dbReference type="NCBI Taxonomy" id="94"/>
    <lineage>
        <taxon>Bacteria</taxon>
        <taxon>Pseudomonadati</taxon>
        <taxon>Pseudomonadota</taxon>
        <taxon>Alphaproteobacteria</taxon>
        <taxon>Rhodospirillales</taxon>
        <taxon>Stellaceae</taxon>
        <taxon>Stella</taxon>
    </lineage>
</organism>
<feature type="domain" description="Enoyl reductase (ER)" evidence="3">
    <location>
        <begin position="17"/>
        <end position="330"/>
    </location>
</feature>
<evidence type="ECO:0000256" key="1">
    <source>
        <dbReference type="ARBA" id="ARBA00022857"/>
    </source>
</evidence>
<dbReference type="InterPro" id="IPR014189">
    <property type="entry name" value="Quinone_OxRdtase_PIG3"/>
</dbReference>
<dbReference type="GO" id="GO:0016651">
    <property type="term" value="F:oxidoreductase activity, acting on NAD(P)H"/>
    <property type="evidence" value="ECO:0007669"/>
    <property type="project" value="TreeGrafter"/>
</dbReference>
<evidence type="ECO:0000259" key="3">
    <source>
        <dbReference type="SMART" id="SM00829"/>
    </source>
</evidence>
<comment type="caution">
    <text evidence="4">The sequence shown here is derived from an EMBL/GenBank/DDBJ whole genome shotgun (WGS) entry which is preliminary data.</text>
</comment>
<dbReference type="SUPFAM" id="SSF50129">
    <property type="entry name" value="GroES-like"/>
    <property type="match status" value="1"/>
</dbReference>
<evidence type="ECO:0000256" key="2">
    <source>
        <dbReference type="ARBA" id="ARBA00023002"/>
    </source>
</evidence>
<proteinExistence type="predicted"/>
<dbReference type="PANTHER" id="PTHR48106">
    <property type="entry name" value="QUINONE OXIDOREDUCTASE PIG3-RELATED"/>
    <property type="match status" value="1"/>
</dbReference>
<accession>A0A3N1LKK4</accession>
<evidence type="ECO:0000313" key="5">
    <source>
        <dbReference type="Proteomes" id="UP000278222"/>
    </source>
</evidence>
<dbReference type="InterPro" id="IPR036291">
    <property type="entry name" value="NAD(P)-bd_dom_sf"/>
</dbReference>
<dbReference type="Gene3D" id="3.90.180.10">
    <property type="entry name" value="Medium-chain alcohol dehydrogenases, catalytic domain"/>
    <property type="match status" value="1"/>
</dbReference>
<dbReference type="SUPFAM" id="SSF51735">
    <property type="entry name" value="NAD(P)-binding Rossmann-fold domains"/>
    <property type="match status" value="1"/>
</dbReference>
<sequence length="332" mass="34367">MANLPPTMRAVEIVRPGGPEVLVATTRPTPQPGPGEVLVRVQAAGINRPDVLQRKGGYAPPPGASDLPGLEIAGTVAAVGADAGRWQPGDAVCALVSGGGYAEYCVAPAPQCLPIPAGLTMVEAGGVPETFFTVWTNVVERGRLQAGERLLVHGGSSGIGTTAIQMAKALGATVYVTAGSAEKCAACVGLGADLAIDHGREDFVARVQEATGGAGVDLILDMVGGDYTQRNLEALAVEGRLVQIAFLRGAKVELNLEPIMRKRLTLTGSTLRPRTVAQKGAIAAALEQRLWPMLAAGRLKPPIFRTFPLDQAAAAHALMESSTHIGKIVLEV</sequence>
<dbReference type="Pfam" id="PF00107">
    <property type="entry name" value="ADH_zinc_N"/>
    <property type="match status" value="1"/>
</dbReference>
<name>A0A3N1LKK4_9PROT</name>
<dbReference type="CDD" id="cd05276">
    <property type="entry name" value="p53_inducible_oxidoreductase"/>
    <property type="match status" value="1"/>
</dbReference>
<dbReference type="InterPro" id="IPR020843">
    <property type="entry name" value="ER"/>
</dbReference>
<dbReference type="InterPro" id="IPR013149">
    <property type="entry name" value="ADH-like_C"/>
</dbReference>
<dbReference type="SMART" id="SM00829">
    <property type="entry name" value="PKS_ER"/>
    <property type="match status" value="1"/>
</dbReference>
<dbReference type="RefSeq" id="WP_123691015.1">
    <property type="nucleotide sequence ID" value="NZ_AP019700.1"/>
</dbReference>
<gene>
    <name evidence="4" type="ORF">EDC65_3134</name>
</gene>
<protein>
    <submittedName>
        <fullName evidence="4">Putative PIG3 family NAD(P)H quinone oxidoreductase</fullName>
    </submittedName>
</protein>
<dbReference type="Pfam" id="PF08240">
    <property type="entry name" value="ADH_N"/>
    <property type="match status" value="1"/>
</dbReference>
<dbReference type="PANTHER" id="PTHR48106:SF8">
    <property type="entry name" value="OS02G0805600 PROTEIN"/>
    <property type="match status" value="1"/>
</dbReference>
<dbReference type="NCBIfam" id="TIGR02824">
    <property type="entry name" value="quinone_pig3"/>
    <property type="match status" value="1"/>
</dbReference>